<dbReference type="CDD" id="cd06261">
    <property type="entry name" value="TM_PBP2"/>
    <property type="match status" value="1"/>
</dbReference>
<comment type="similarity">
    <text evidence="7">Belongs to the binding-protein-dependent transport system permease family.</text>
</comment>
<evidence type="ECO:0000259" key="8">
    <source>
        <dbReference type="PROSITE" id="PS50928"/>
    </source>
</evidence>
<sequence>MADDTVALTTARRAGAGAGTPAPAPAPGRPRKRWTRLNWIGLGFAMPAIAYIGIFSIIPVVYGLVLSFTSYSPLSRSGPVFNGVSNYAHIFEDGDFWKSLWVTARYVLQVLPPTVVIALLLAVLVSRPFRGVGFVRSALYIPQIVSLTAVSMIWLWLYSQNGFVNEVLNAVGLSDQHWLISQSAALNAASVMRIWKALGSNMVLLMAGMQSIPKDLYEAARVDGANGWQQFRHVTLPGLRSMLVYVVAMDIIFLAQGFAEIYVLTQGGPLGSTTTANYLIYQQAFQYNQLGSASSMAFVLFALIAGVSLLSMRGMLGRRSS</sequence>
<reference evidence="10" key="1">
    <citation type="journal article" date="2019" name="Int. J. Syst. Evol. Microbiol.">
        <title>The Global Catalogue of Microorganisms (GCM) 10K type strain sequencing project: providing services to taxonomists for standard genome sequencing and annotation.</title>
        <authorList>
            <consortium name="The Broad Institute Genomics Platform"/>
            <consortium name="The Broad Institute Genome Sequencing Center for Infectious Disease"/>
            <person name="Wu L."/>
            <person name="Ma J."/>
        </authorList>
    </citation>
    <scope>NUCLEOTIDE SEQUENCE [LARGE SCALE GENOMIC DNA]</scope>
    <source>
        <strain evidence="10">JCM 17593</strain>
    </source>
</reference>
<organism evidence="9 10">
    <name type="scientific">Gryllotalpicola kribbensis</name>
    <dbReference type="NCBI Taxonomy" id="993084"/>
    <lineage>
        <taxon>Bacteria</taxon>
        <taxon>Bacillati</taxon>
        <taxon>Actinomycetota</taxon>
        <taxon>Actinomycetes</taxon>
        <taxon>Micrococcales</taxon>
        <taxon>Microbacteriaceae</taxon>
        <taxon>Gryllotalpicola</taxon>
    </lineage>
</organism>
<dbReference type="PROSITE" id="PS50928">
    <property type="entry name" value="ABC_TM1"/>
    <property type="match status" value="1"/>
</dbReference>
<dbReference type="Proteomes" id="UP001500213">
    <property type="component" value="Unassembled WGS sequence"/>
</dbReference>
<dbReference type="PANTHER" id="PTHR30193">
    <property type="entry name" value="ABC TRANSPORTER PERMEASE PROTEIN"/>
    <property type="match status" value="1"/>
</dbReference>
<feature type="transmembrane region" description="Helical" evidence="7">
    <location>
        <begin position="39"/>
        <end position="65"/>
    </location>
</feature>
<proteinExistence type="inferred from homology"/>
<feature type="transmembrane region" description="Helical" evidence="7">
    <location>
        <begin position="242"/>
        <end position="264"/>
    </location>
</feature>
<keyword evidence="10" id="KW-1185">Reference proteome</keyword>
<evidence type="ECO:0000256" key="3">
    <source>
        <dbReference type="ARBA" id="ARBA00022475"/>
    </source>
</evidence>
<feature type="transmembrane region" description="Helical" evidence="7">
    <location>
        <begin position="106"/>
        <end position="125"/>
    </location>
</feature>
<dbReference type="RefSeq" id="WP_344775941.1">
    <property type="nucleotide sequence ID" value="NZ_BAABBX010000014.1"/>
</dbReference>
<evidence type="ECO:0000313" key="9">
    <source>
        <dbReference type="EMBL" id="GAA4189531.1"/>
    </source>
</evidence>
<comment type="subcellular location">
    <subcellularLocation>
        <location evidence="1 7">Cell membrane</location>
        <topology evidence="1 7">Multi-pass membrane protein</topology>
    </subcellularLocation>
</comment>
<dbReference type="EMBL" id="BAABBX010000014">
    <property type="protein sequence ID" value="GAA4189531.1"/>
    <property type="molecule type" value="Genomic_DNA"/>
</dbReference>
<feature type="transmembrane region" description="Helical" evidence="7">
    <location>
        <begin position="296"/>
        <end position="316"/>
    </location>
</feature>
<protein>
    <submittedName>
        <fullName evidence="9">Sugar ABC transporter permease</fullName>
    </submittedName>
</protein>
<feature type="domain" description="ABC transmembrane type-1" evidence="8">
    <location>
        <begin position="100"/>
        <end position="311"/>
    </location>
</feature>
<keyword evidence="2 7" id="KW-0813">Transport</keyword>
<keyword evidence="5 7" id="KW-1133">Transmembrane helix</keyword>
<keyword evidence="4 7" id="KW-0812">Transmembrane</keyword>
<feature type="transmembrane region" description="Helical" evidence="7">
    <location>
        <begin position="137"/>
        <end position="157"/>
    </location>
</feature>
<dbReference type="Pfam" id="PF00528">
    <property type="entry name" value="BPD_transp_1"/>
    <property type="match status" value="1"/>
</dbReference>
<gene>
    <name evidence="9" type="ORF">GCM10022288_17500</name>
</gene>
<dbReference type="InterPro" id="IPR035906">
    <property type="entry name" value="MetI-like_sf"/>
</dbReference>
<dbReference type="InterPro" id="IPR051393">
    <property type="entry name" value="ABC_transporter_permease"/>
</dbReference>
<evidence type="ECO:0000256" key="6">
    <source>
        <dbReference type="ARBA" id="ARBA00023136"/>
    </source>
</evidence>
<accession>A0ABP8AT82</accession>
<comment type="caution">
    <text evidence="9">The sequence shown here is derived from an EMBL/GenBank/DDBJ whole genome shotgun (WGS) entry which is preliminary data.</text>
</comment>
<evidence type="ECO:0000313" key="10">
    <source>
        <dbReference type="Proteomes" id="UP001500213"/>
    </source>
</evidence>
<evidence type="ECO:0000256" key="7">
    <source>
        <dbReference type="RuleBase" id="RU363032"/>
    </source>
</evidence>
<evidence type="ECO:0000256" key="1">
    <source>
        <dbReference type="ARBA" id="ARBA00004651"/>
    </source>
</evidence>
<evidence type="ECO:0000256" key="4">
    <source>
        <dbReference type="ARBA" id="ARBA00022692"/>
    </source>
</evidence>
<evidence type="ECO:0000256" key="2">
    <source>
        <dbReference type="ARBA" id="ARBA00022448"/>
    </source>
</evidence>
<name>A0ABP8AT82_9MICO</name>
<keyword evidence="3" id="KW-1003">Cell membrane</keyword>
<dbReference type="Gene3D" id="1.10.3720.10">
    <property type="entry name" value="MetI-like"/>
    <property type="match status" value="1"/>
</dbReference>
<dbReference type="PANTHER" id="PTHR30193:SF37">
    <property type="entry name" value="INNER MEMBRANE ABC TRANSPORTER PERMEASE PROTEIN YCJO"/>
    <property type="match status" value="1"/>
</dbReference>
<dbReference type="InterPro" id="IPR000515">
    <property type="entry name" value="MetI-like"/>
</dbReference>
<keyword evidence="6 7" id="KW-0472">Membrane</keyword>
<dbReference type="SUPFAM" id="SSF161098">
    <property type="entry name" value="MetI-like"/>
    <property type="match status" value="1"/>
</dbReference>
<evidence type="ECO:0000256" key="5">
    <source>
        <dbReference type="ARBA" id="ARBA00022989"/>
    </source>
</evidence>